<dbReference type="PANTHER" id="PTHR46696">
    <property type="entry name" value="P450, PUTATIVE (EUROFUNG)-RELATED"/>
    <property type="match status" value="1"/>
</dbReference>
<evidence type="ECO:0000313" key="3">
    <source>
        <dbReference type="EMBL" id="MFC1460508.1"/>
    </source>
</evidence>
<sequence>MSNSPQPDWDPRSPAVLDDQIVAYDRMRSHCPVAHSDYLHWSLFRHADVLRVLEDHDTFSNVVSLHPSVPNGMDPPEHTAYRALIEPYFATERVRAFEPVCRGVAIDLVDRLPAGGEIELMDEFAQDFALRIQCAFMGWPTELHEPLRRWTRRNHEATLSSDRAATGAVALEFEGFVRRLLDERRQAGDAAPEDATTRLLRERIGDRPLTDGEIVSIVRNWTVGELGTIAASVGILSHYLAAQPGLQSRLRGEPSLLPAAIDEILRIHAPLIANRRIATRVVELGGRRLEAGARLSLIWASANRDEAVFGDPDEFQLDRDPAQNLLYGAGIHVCPGASLARLELRVAMEKLLAHTREIALVPDRPPVRASYPASGFSSLPLWIDRCS</sequence>
<evidence type="ECO:0000313" key="4">
    <source>
        <dbReference type="Proteomes" id="UP001593940"/>
    </source>
</evidence>
<dbReference type="RefSeq" id="WP_377031742.1">
    <property type="nucleotide sequence ID" value="NZ_JBHOMY010000122.1"/>
</dbReference>
<dbReference type="InterPro" id="IPR002397">
    <property type="entry name" value="Cyt_P450_B"/>
</dbReference>
<gene>
    <name evidence="3" type="ORF">ACETIH_28120</name>
</gene>
<dbReference type="SUPFAM" id="SSF48264">
    <property type="entry name" value="Cytochrome P450"/>
    <property type="match status" value="1"/>
</dbReference>
<proteinExistence type="inferred from homology"/>
<dbReference type="Proteomes" id="UP001593940">
    <property type="component" value="Unassembled WGS sequence"/>
</dbReference>
<comment type="similarity">
    <text evidence="2">Belongs to the cytochrome P450 family.</text>
</comment>
<dbReference type="InterPro" id="IPR036396">
    <property type="entry name" value="Cyt_P450_sf"/>
</dbReference>
<protein>
    <submittedName>
        <fullName evidence="3">Cytochrome P450</fullName>
    </submittedName>
</protein>
<comment type="cofactor">
    <cofactor evidence="1">
        <name>heme</name>
        <dbReference type="ChEBI" id="CHEBI:30413"/>
    </cofactor>
</comment>
<organism evidence="3 4">
    <name type="scientific">Microvirga arabica</name>
    <dbReference type="NCBI Taxonomy" id="1128671"/>
    <lineage>
        <taxon>Bacteria</taxon>
        <taxon>Pseudomonadati</taxon>
        <taxon>Pseudomonadota</taxon>
        <taxon>Alphaproteobacteria</taxon>
        <taxon>Hyphomicrobiales</taxon>
        <taxon>Methylobacteriaceae</taxon>
        <taxon>Microvirga</taxon>
    </lineage>
</organism>
<dbReference type="EMBL" id="JBHOMY010000122">
    <property type="protein sequence ID" value="MFC1460508.1"/>
    <property type="molecule type" value="Genomic_DNA"/>
</dbReference>
<dbReference type="PRINTS" id="PR00359">
    <property type="entry name" value="BP450"/>
</dbReference>
<evidence type="ECO:0000256" key="2">
    <source>
        <dbReference type="ARBA" id="ARBA00010617"/>
    </source>
</evidence>
<keyword evidence="4" id="KW-1185">Reference proteome</keyword>
<dbReference type="InterPro" id="IPR001128">
    <property type="entry name" value="Cyt_P450"/>
</dbReference>
<reference evidence="3 4" key="1">
    <citation type="submission" date="2024-09" db="EMBL/GenBank/DDBJ databases">
        <title>Nodulacao em especies de Leguminosae Basais da Amazonia e Caracterizacao dos Rizobios e Bacterias Associadas aos Nodulos.</title>
        <authorList>
            <person name="Jambeiro I.C.A."/>
            <person name="Lopes I.S."/>
            <person name="Aguiar E.R.G.R."/>
            <person name="Santos A.F.J."/>
            <person name="Dos Santos J.M.F."/>
            <person name="Gross E."/>
        </authorList>
    </citation>
    <scope>NUCLEOTIDE SEQUENCE [LARGE SCALE GENOMIC DNA]</scope>
    <source>
        <strain evidence="3 4">BRUESC1165</strain>
    </source>
</reference>
<name>A0ABV6YGV3_9HYPH</name>
<dbReference type="Gene3D" id="1.10.630.10">
    <property type="entry name" value="Cytochrome P450"/>
    <property type="match status" value="1"/>
</dbReference>
<evidence type="ECO:0000256" key="1">
    <source>
        <dbReference type="ARBA" id="ARBA00001971"/>
    </source>
</evidence>
<dbReference type="CDD" id="cd11079">
    <property type="entry name" value="Cyp_unk"/>
    <property type="match status" value="1"/>
</dbReference>
<dbReference type="Pfam" id="PF00067">
    <property type="entry name" value="p450"/>
    <property type="match status" value="1"/>
</dbReference>
<dbReference type="PANTHER" id="PTHR46696:SF6">
    <property type="entry name" value="P450, PUTATIVE (EUROFUNG)-RELATED"/>
    <property type="match status" value="1"/>
</dbReference>
<accession>A0ABV6YGV3</accession>
<comment type="caution">
    <text evidence="3">The sequence shown here is derived from an EMBL/GenBank/DDBJ whole genome shotgun (WGS) entry which is preliminary data.</text>
</comment>